<dbReference type="RefSeq" id="WP_092499163.1">
    <property type="nucleotide sequence ID" value="NZ_FNFV01000002.1"/>
</dbReference>
<reference evidence="3" key="1">
    <citation type="submission" date="2016-10" db="EMBL/GenBank/DDBJ databases">
        <authorList>
            <person name="Varghese N."/>
            <person name="Submissions S."/>
        </authorList>
    </citation>
    <scope>NUCLEOTIDE SEQUENCE [LARGE SCALE GENOMIC DNA]</scope>
    <source>
        <strain evidence="3">CGMCC 1.10789</strain>
    </source>
</reference>
<organism evidence="2 3">
    <name type="scientific">Meinhardsimonia xiamenensis</name>
    <dbReference type="NCBI Taxonomy" id="990712"/>
    <lineage>
        <taxon>Bacteria</taxon>
        <taxon>Pseudomonadati</taxon>
        <taxon>Pseudomonadota</taxon>
        <taxon>Alphaproteobacteria</taxon>
        <taxon>Rhodobacterales</taxon>
        <taxon>Paracoccaceae</taxon>
        <taxon>Meinhardsimonia</taxon>
    </lineage>
</organism>
<gene>
    <name evidence="2" type="ORF">SAMN05216257_102450</name>
</gene>
<proteinExistence type="predicted"/>
<sequence length="100" mass="11031">MLLYQSPSARSRQQLRGAPLRRKREWLSHVGPSVPLKIILALAGILYCFRIAVILEKGIVGYGRMLEPLAQAGELGATAAALLLPDRLTLHIVEFVGRLM</sequence>
<keyword evidence="1" id="KW-0472">Membrane</keyword>
<feature type="transmembrane region" description="Helical" evidence="1">
    <location>
        <begin position="34"/>
        <end position="55"/>
    </location>
</feature>
<keyword evidence="3" id="KW-1185">Reference proteome</keyword>
<evidence type="ECO:0000313" key="3">
    <source>
        <dbReference type="Proteomes" id="UP000199328"/>
    </source>
</evidence>
<accession>A0A1G9B8P7</accession>
<protein>
    <submittedName>
        <fullName evidence="2">Uncharacterized protein</fullName>
    </submittedName>
</protein>
<dbReference type="Proteomes" id="UP000199328">
    <property type="component" value="Unassembled WGS sequence"/>
</dbReference>
<keyword evidence="1" id="KW-0812">Transmembrane</keyword>
<dbReference type="EMBL" id="FNFV01000002">
    <property type="protein sequence ID" value="SDK35887.1"/>
    <property type="molecule type" value="Genomic_DNA"/>
</dbReference>
<evidence type="ECO:0000256" key="1">
    <source>
        <dbReference type="SAM" id="Phobius"/>
    </source>
</evidence>
<name>A0A1G9B8P7_9RHOB</name>
<keyword evidence="1" id="KW-1133">Transmembrane helix</keyword>
<dbReference type="AlphaFoldDB" id="A0A1G9B8P7"/>
<evidence type="ECO:0000313" key="2">
    <source>
        <dbReference type="EMBL" id="SDK35887.1"/>
    </source>
</evidence>